<keyword evidence="6" id="KW-0812">Transmembrane</keyword>
<name>A0A0C9T581_PAXIN</name>
<dbReference type="GO" id="GO:0020037">
    <property type="term" value="F:heme binding"/>
    <property type="evidence" value="ECO:0007669"/>
    <property type="project" value="InterPro"/>
</dbReference>
<keyword evidence="8" id="KW-1133">Transmembrane helix</keyword>
<keyword evidence="5" id="KW-0349">Heme</keyword>
<accession>A0A0C9T581</accession>
<evidence type="ECO:0000256" key="6">
    <source>
        <dbReference type="ARBA" id="ARBA00022692"/>
    </source>
</evidence>
<evidence type="ECO:0000313" key="14">
    <source>
        <dbReference type="Proteomes" id="UP000053647"/>
    </source>
</evidence>
<evidence type="ECO:0000256" key="10">
    <source>
        <dbReference type="ARBA" id="ARBA00023004"/>
    </source>
</evidence>
<evidence type="ECO:0000256" key="9">
    <source>
        <dbReference type="ARBA" id="ARBA00023002"/>
    </source>
</evidence>
<evidence type="ECO:0000256" key="7">
    <source>
        <dbReference type="ARBA" id="ARBA00022723"/>
    </source>
</evidence>
<evidence type="ECO:0000256" key="1">
    <source>
        <dbReference type="ARBA" id="ARBA00001971"/>
    </source>
</evidence>
<dbReference type="Gene3D" id="1.10.630.10">
    <property type="entry name" value="Cytochrome P450"/>
    <property type="match status" value="1"/>
</dbReference>
<comment type="cofactor">
    <cofactor evidence="1">
        <name>heme</name>
        <dbReference type="ChEBI" id="CHEBI:30413"/>
    </cofactor>
</comment>
<reference evidence="14" key="2">
    <citation type="submission" date="2015-01" db="EMBL/GenBank/DDBJ databases">
        <title>Evolutionary Origins and Diversification of the Mycorrhizal Mutualists.</title>
        <authorList>
            <consortium name="DOE Joint Genome Institute"/>
            <consortium name="Mycorrhizal Genomics Consortium"/>
            <person name="Kohler A."/>
            <person name="Kuo A."/>
            <person name="Nagy L.G."/>
            <person name="Floudas D."/>
            <person name="Copeland A."/>
            <person name="Barry K.W."/>
            <person name="Cichocki N."/>
            <person name="Veneault-Fourrey C."/>
            <person name="LaButti K."/>
            <person name="Lindquist E.A."/>
            <person name="Lipzen A."/>
            <person name="Lundell T."/>
            <person name="Morin E."/>
            <person name="Murat C."/>
            <person name="Riley R."/>
            <person name="Ohm R."/>
            <person name="Sun H."/>
            <person name="Tunlid A."/>
            <person name="Henrissat B."/>
            <person name="Grigoriev I.V."/>
            <person name="Hibbett D.S."/>
            <person name="Martin F."/>
        </authorList>
    </citation>
    <scope>NUCLEOTIDE SEQUENCE [LARGE SCALE GENOMIC DNA]</scope>
    <source>
        <strain evidence="14">ATCC 200175</strain>
    </source>
</reference>
<comment type="pathway">
    <text evidence="3">Secondary metabolite biosynthesis; terpenoid biosynthesis.</text>
</comment>
<dbReference type="InterPro" id="IPR002401">
    <property type="entry name" value="Cyt_P450_E_grp-I"/>
</dbReference>
<comment type="subcellular location">
    <subcellularLocation>
        <location evidence="2">Membrane</location>
    </subcellularLocation>
</comment>
<reference evidence="13 14" key="1">
    <citation type="submission" date="2014-06" db="EMBL/GenBank/DDBJ databases">
        <authorList>
            <consortium name="DOE Joint Genome Institute"/>
            <person name="Kuo A."/>
            <person name="Kohler A."/>
            <person name="Nagy L.G."/>
            <person name="Floudas D."/>
            <person name="Copeland A."/>
            <person name="Barry K.W."/>
            <person name="Cichocki N."/>
            <person name="Veneault-Fourrey C."/>
            <person name="LaButti K."/>
            <person name="Lindquist E.A."/>
            <person name="Lipzen A."/>
            <person name="Lundell T."/>
            <person name="Morin E."/>
            <person name="Murat C."/>
            <person name="Sun H."/>
            <person name="Tunlid A."/>
            <person name="Henrissat B."/>
            <person name="Grigoriev I.V."/>
            <person name="Hibbett D.S."/>
            <person name="Martin F."/>
            <person name="Nordberg H.P."/>
            <person name="Cantor M.N."/>
            <person name="Hua S.X."/>
        </authorList>
    </citation>
    <scope>NUCLEOTIDE SEQUENCE [LARGE SCALE GENOMIC DNA]</scope>
    <source>
        <strain evidence="13 14">ATCC 200175</strain>
    </source>
</reference>
<gene>
    <name evidence="13" type="ORF">PAXINDRAFT_20308</name>
</gene>
<evidence type="ECO:0000313" key="13">
    <source>
        <dbReference type="EMBL" id="KIJ06503.1"/>
    </source>
</evidence>
<evidence type="ECO:0000256" key="11">
    <source>
        <dbReference type="ARBA" id="ARBA00023033"/>
    </source>
</evidence>
<dbReference type="InterPro" id="IPR036396">
    <property type="entry name" value="Cyt_P450_sf"/>
</dbReference>
<keyword evidence="7" id="KW-0479">Metal-binding</keyword>
<dbReference type="Pfam" id="PF00067">
    <property type="entry name" value="p450"/>
    <property type="match status" value="1"/>
</dbReference>
<dbReference type="GO" id="GO:0016020">
    <property type="term" value="C:membrane"/>
    <property type="evidence" value="ECO:0007669"/>
    <property type="project" value="UniProtKB-SubCell"/>
</dbReference>
<dbReference type="AlphaFoldDB" id="A0A0C9T581"/>
<dbReference type="PANTHER" id="PTHR24305:SF166">
    <property type="entry name" value="CYTOCHROME P450 12A4, MITOCHONDRIAL-RELATED"/>
    <property type="match status" value="1"/>
</dbReference>
<dbReference type="PANTHER" id="PTHR24305">
    <property type="entry name" value="CYTOCHROME P450"/>
    <property type="match status" value="1"/>
</dbReference>
<evidence type="ECO:0000256" key="2">
    <source>
        <dbReference type="ARBA" id="ARBA00004370"/>
    </source>
</evidence>
<protein>
    <recommendedName>
        <fullName evidence="15">Cytochrome P450</fullName>
    </recommendedName>
</protein>
<dbReference type="SUPFAM" id="SSF48264">
    <property type="entry name" value="Cytochrome P450"/>
    <property type="match status" value="1"/>
</dbReference>
<evidence type="ECO:0000256" key="4">
    <source>
        <dbReference type="ARBA" id="ARBA00010617"/>
    </source>
</evidence>
<dbReference type="GO" id="GO:0016705">
    <property type="term" value="F:oxidoreductase activity, acting on paired donors, with incorporation or reduction of molecular oxygen"/>
    <property type="evidence" value="ECO:0007669"/>
    <property type="project" value="InterPro"/>
</dbReference>
<dbReference type="OrthoDB" id="1470350at2759"/>
<dbReference type="HOGENOM" id="CLU_001570_5_11_1"/>
<evidence type="ECO:0000256" key="5">
    <source>
        <dbReference type="ARBA" id="ARBA00022617"/>
    </source>
</evidence>
<dbReference type="GO" id="GO:0004497">
    <property type="term" value="F:monooxygenase activity"/>
    <property type="evidence" value="ECO:0007669"/>
    <property type="project" value="UniProtKB-KW"/>
</dbReference>
<sequence>MMISVGELFLSALAAAAAFGFCTFFYHKLTCPLRHLPGPRGTSLIYGNMVDIWRGDNLNAIVQERWVKEYGKTLKFKGIFCRNRLFTMDTCALNHILAHGNDYRKLSYVRHALAQLIGEGVVVAEGAQHRQQRRVVNPAFGPAQIRGLTGIFVAKAIRVSAPHNISISNSFNYDIDALSVTEKPNELNVALVTVSSAMDKLEFDILLALQAWIPLPRFIPGDRARKIRAAQRTMGRIGEGLLTKAKAAVLAGATEKGNIQGRDLLTLLVKANMATDIPGNQRLSDEDILAQVPTFLVAGHETISTATTWALHELSVAPEIQTKLREELLSVDTETPSVDELSALPYLAAVVKETLRVHAPIGETVRVAMKDDVVPLEKSFTDKHGVVHDAIRIRKGTTIATPILVMNRSKELWGPDAHEFKPERWDDVPKAVFNSPGIWATC</sequence>
<dbReference type="PRINTS" id="PR00463">
    <property type="entry name" value="EP450I"/>
</dbReference>
<dbReference type="InterPro" id="IPR050121">
    <property type="entry name" value="Cytochrome_P450_monoxygenase"/>
</dbReference>
<keyword evidence="9" id="KW-0560">Oxidoreductase</keyword>
<keyword evidence="10" id="KW-0408">Iron</keyword>
<proteinExistence type="inferred from homology"/>
<organism evidence="13 14">
    <name type="scientific">Paxillus involutus ATCC 200175</name>
    <dbReference type="NCBI Taxonomy" id="664439"/>
    <lineage>
        <taxon>Eukaryota</taxon>
        <taxon>Fungi</taxon>
        <taxon>Dikarya</taxon>
        <taxon>Basidiomycota</taxon>
        <taxon>Agaricomycotina</taxon>
        <taxon>Agaricomycetes</taxon>
        <taxon>Agaricomycetidae</taxon>
        <taxon>Boletales</taxon>
        <taxon>Paxilineae</taxon>
        <taxon>Paxillaceae</taxon>
        <taxon>Paxillus</taxon>
    </lineage>
</organism>
<dbReference type="Proteomes" id="UP000053647">
    <property type="component" value="Unassembled WGS sequence"/>
</dbReference>
<keyword evidence="11" id="KW-0503">Monooxygenase</keyword>
<evidence type="ECO:0008006" key="15">
    <source>
        <dbReference type="Google" id="ProtNLM"/>
    </source>
</evidence>
<keyword evidence="14" id="KW-1185">Reference proteome</keyword>
<dbReference type="GO" id="GO:0005506">
    <property type="term" value="F:iron ion binding"/>
    <property type="evidence" value="ECO:0007669"/>
    <property type="project" value="InterPro"/>
</dbReference>
<dbReference type="EMBL" id="KN820294">
    <property type="protein sequence ID" value="KIJ06503.1"/>
    <property type="molecule type" value="Genomic_DNA"/>
</dbReference>
<evidence type="ECO:0000256" key="12">
    <source>
        <dbReference type="ARBA" id="ARBA00023136"/>
    </source>
</evidence>
<keyword evidence="12" id="KW-0472">Membrane</keyword>
<evidence type="ECO:0000256" key="3">
    <source>
        <dbReference type="ARBA" id="ARBA00004721"/>
    </source>
</evidence>
<evidence type="ECO:0000256" key="8">
    <source>
        <dbReference type="ARBA" id="ARBA00022989"/>
    </source>
</evidence>
<comment type="similarity">
    <text evidence="4">Belongs to the cytochrome P450 family.</text>
</comment>
<dbReference type="InterPro" id="IPR001128">
    <property type="entry name" value="Cyt_P450"/>
</dbReference>